<protein>
    <submittedName>
        <fullName evidence="3">PD40 domain-containing protein</fullName>
    </submittedName>
</protein>
<accession>A0A974Y3P6</accession>
<organism evidence="3 4">
    <name type="scientific">Agrilutibacter solisilvae</name>
    <dbReference type="NCBI Taxonomy" id="2763317"/>
    <lineage>
        <taxon>Bacteria</taxon>
        <taxon>Pseudomonadati</taxon>
        <taxon>Pseudomonadota</taxon>
        <taxon>Gammaproteobacteria</taxon>
        <taxon>Lysobacterales</taxon>
        <taxon>Lysobacteraceae</taxon>
        <taxon>Agrilutibacter</taxon>
    </lineage>
</organism>
<dbReference type="AlphaFoldDB" id="A0A974Y3P6"/>
<dbReference type="EMBL" id="CP071518">
    <property type="protein sequence ID" value="QSX79965.1"/>
    <property type="molecule type" value="Genomic_DNA"/>
</dbReference>
<dbReference type="SUPFAM" id="SSF82171">
    <property type="entry name" value="DPP6 N-terminal domain-like"/>
    <property type="match status" value="1"/>
</dbReference>
<gene>
    <name evidence="3" type="ORF">I8J32_005245</name>
</gene>
<evidence type="ECO:0000256" key="2">
    <source>
        <dbReference type="SAM" id="SignalP"/>
    </source>
</evidence>
<dbReference type="Proteomes" id="UP000639274">
    <property type="component" value="Chromosome"/>
</dbReference>
<evidence type="ECO:0000256" key="1">
    <source>
        <dbReference type="SAM" id="MobiDB-lite"/>
    </source>
</evidence>
<reference evidence="3 4" key="1">
    <citation type="submission" date="2021-03" db="EMBL/GenBank/DDBJ databases">
        <title>Lysobacter sp. nov. isolated from soil of gangwondo yeongwol, south Korea.</title>
        <authorList>
            <person name="Kim K.R."/>
            <person name="Kim K.H."/>
            <person name="Jeon C.O."/>
        </authorList>
    </citation>
    <scope>NUCLEOTIDE SEQUENCE [LARGE SCALE GENOMIC DNA]</scope>
    <source>
        <strain evidence="3 4">R19</strain>
    </source>
</reference>
<feature type="chain" id="PRO_5037930148" evidence="2">
    <location>
        <begin position="21"/>
        <end position="293"/>
    </location>
</feature>
<evidence type="ECO:0000313" key="4">
    <source>
        <dbReference type="Proteomes" id="UP000639274"/>
    </source>
</evidence>
<proteinExistence type="predicted"/>
<dbReference type="Pfam" id="PF07676">
    <property type="entry name" value="PD40"/>
    <property type="match status" value="4"/>
</dbReference>
<dbReference type="InterPro" id="IPR011042">
    <property type="entry name" value="6-blade_b-propeller_TolB-like"/>
</dbReference>
<evidence type="ECO:0000313" key="3">
    <source>
        <dbReference type="EMBL" id="QSX79965.1"/>
    </source>
</evidence>
<keyword evidence="2" id="KW-0732">Signal</keyword>
<feature type="region of interest" description="Disordered" evidence="1">
    <location>
        <begin position="127"/>
        <end position="152"/>
    </location>
</feature>
<feature type="signal peptide" evidence="2">
    <location>
        <begin position="1"/>
        <end position="20"/>
    </location>
</feature>
<dbReference type="InterPro" id="IPR011659">
    <property type="entry name" value="WD40"/>
</dbReference>
<name>A0A974Y3P6_9GAMM</name>
<sequence>MRLPLAAALLCACASAGAWLAEFGIEGMGVVSTPHTEVRATLSPDGQHIVWGSTDRPGGAGGWDLWQATLRDKRWQDARPVALNSAANDFDPAFSADGRWLYFFSNRPGGQGGDDLYRAPVKPDGGFGKPQNLGPGINSRGDEWAPTPSRDGKALLFASDGRGGAGRHDLFIANRDGEVFGDPHPVPGVNTPHDDFDAAWLDDGRAIVFARSDDAASAPIRLLVAQCEGARYGRAQPLAVSFNTGESATLAPVVDWNKPGELLVSAMAKAPRAGKLDIYRTKVPAVTGQAGCR</sequence>
<dbReference type="KEGG" id="lsf:I8J32_005245"/>
<keyword evidence="4" id="KW-1185">Reference proteome</keyword>
<dbReference type="Gene3D" id="2.120.10.30">
    <property type="entry name" value="TolB, C-terminal domain"/>
    <property type="match status" value="1"/>
</dbReference>